<dbReference type="HOGENOM" id="CLU_2247554_0_0_4"/>
<dbReference type="AlphaFoldDB" id="A1VKJ3"/>
<reference evidence="2" key="1">
    <citation type="journal article" date="2009" name="Environ. Microbiol.">
        <title>The genome of Polaromonas naphthalenivorans strain CJ2, isolated from coal tar-contaminated sediment, reveals physiological and metabolic versatility and evolution through extensive horizontal gene transfer.</title>
        <authorList>
            <person name="Yagi J.M."/>
            <person name="Sims D."/>
            <person name="Brettin T."/>
            <person name="Bruce D."/>
            <person name="Madsen E.L."/>
        </authorList>
    </citation>
    <scope>NUCLEOTIDE SEQUENCE [LARGE SCALE GENOMIC DNA]</scope>
    <source>
        <strain evidence="2">CJ2</strain>
    </source>
</reference>
<dbReference type="Proteomes" id="UP000000644">
    <property type="component" value="Chromosome"/>
</dbReference>
<name>A1VKJ3_POLNA</name>
<organism evidence="1 2">
    <name type="scientific">Polaromonas naphthalenivorans (strain CJ2)</name>
    <dbReference type="NCBI Taxonomy" id="365044"/>
    <lineage>
        <taxon>Bacteria</taxon>
        <taxon>Pseudomonadati</taxon>
        <taxon>Pseudomonadota</taxon>
        <taxon>Betaproteobacteria</taxon>
        <taxon>Burkholderiales</taxon>
        <taxon>Comamonadaceae</taxon>
        <taxon>Polaromonas</taxon>
    </lineage>
</organism>
<proteinExistence type="predicted"/>
<evidence type="ECO:0000313" key="1">
    <source>
        <dbReference type="EMBL" id="ABM36171.1"/>
    </source>
</evidence>
<evidence type="ECO:0000313" key="2">
    <source>
        <dbReference type="Proteomes" id="UP000000644"/>
    </source>
</evidence>
<keyword evidence="2" id="KW-1185">Reference proteome</keyword>
<gene>
    <name evidence="1" type="ordered locus">Pnap_0854</name>
</gene>
<accession>A1VKJ3</accession>
<dbReference type="KEGG" id="pna:Pnap_0854"/>
<dbReference type="EMBL" id="CP000529">
    <property type="protein sequence ID" value="ABM36171.1"/>
    <property type="molecule type" value="Genomic_DNA"/>
</dbReference>
<protein>
    <submittedName>
        <fullName evidence="1">Uncharacterized protein</fullName>
    </submittedName>
</protein>
<sequence>MRPMPAPHSSPAVQKHCDWQNLPNDAPYSKNLLAIILIANAAYRTSAKGLFDHKKGCRQDLISSAAMVKGNAFQTAMVKHVPALLAYVMPESAGCAYSTCIDSY</sequence>